<organism evidence="5">
    <name type="scientific">OCS116 cluster bacterium</name>
    <dbReference type="NCBI Taxonomy" id="2030921"/>
    <lineage>
        <taxon>Bacteria</taxon>
        <taxon>Pseudomonadati</taxon>
        <taxon>Pseudomonadota</taxon>
        <taxon>Alphaproteobacteria</taxon>
        <taxon>OCS116 cluster</taxon>
    </lineage>
</organism>
<dbReference type="InterPro" id="IPR023198">
    <property type="entry name" value="PGP-like_dom2"/>
</dbReference>
<dbReference type="PANTHER" id="PTHR46193:SF10">
    <property type="entry name" value="6-PHOSPHOGLUCONATE PHOSPHATASE"/>
    <property type="match status" value="1"/>
</dbReference>
<keyword evidence="5" id="KW-0378">Hydrolase</keyword>
<evidence type="ECO:0000256" key="3">
    <source>
        <dbReference type="ARBA" id="ARBA00022723"/>
    </source>
</evidence>
<dbReference type="NCBIfam" id="TIGR01509">
    <property type="entry name" value="HAD-SF-IA-v3"/>
    <property type="match status" value="1"/>
</dbReference>
<dbReference type="SFLD" id="SFLDS00003">
    <property type="entry name" value="Haloacid_Dehalogenase"/>
    <property type="match status" value="1"/>
</dbReference>
<comment type="caution">
    <text evidence="5">The sequence shown here is derived from an EMBL/GenBank/DDBJ whole genome shotgun (WGS) entry which is preliminary data.</text>
</comment>
<reference key="1">
    <citation type="submission" date="2017-08" db="EMBL/GenBank/DDBJ databases">
        <title>A dynamic microbial community with high functional redundancy inhabits the cold, oxic subseafloor aquifer.</title>
        <authorList>
            <person name="Tully B.J."/>
            <person name="Wheat C.G."/>
            <person name="Glazer B.T."/>
            <person name="Huber J.A."/>
        </authorList>
    </citation>
    <scope>NUCLEOTIDE SEQUENCE [LARGE SCALE GENOMIC DNA]</scope>
</reference>
<keyword evidence="4" id="KW-0460">Magnesium</keyword>
<dbReference type="SFLD" id="SFLDG01129">
    <property type="entry name" value="C1.5:_HAD__Beta-PGM__Phosphata"/>
    <property type="match status" value="1"/>
</dbReference>
<dbReference type="AlphaFoldDB" id="A0A2A4Z017"/>
<name>A0A2A4Z017_9PROT</name>
<dbReference type="InterPro" id="IPR041492">
    <property type="entry name" value="HAD_2"/>
</dbReference>
<evidence type="ECO:0000256" key="1">
    <source>
        <dbReference type="ARBA" id="ARBA00001946"/>
    </source>
</evidence>
<dbReference type="SFLD" id="SFLDG01135">
    <property type="entry name" value="C1.5.6:_HAD__Beta-PGM__Phospha"/>
    <property type="match status" value="1"/>
</dbReference>
<dbReference type="InterPro" id="IPR036412">
    <property type="entry name" value="HAD-like_sf"/>
</dbReference>
<keyword evidence="3" id="KW-0479">Metal-binding</keyword>
<dbReference type="Gene3D" id="3.40.50.1000">
    <property type="entry name" value="HAD superfamily/HAD-like"/>
    <property type="match status" value="1"/>
</dbReference>
<evidence type="ECO:0000256" key="2">
    <source>
        <dbReference type="ARBA" id="ARBA00006171"/>
    </source>
</evidence>
<protein>
    <submittedName>
        <fullName evidence="5">HAD family hydrolase</fullName>
    </submittedName>
</protein>
<dbReference type="GO" id="GO:0046872">
    <property type="term" value="F:metal ion binding"/>
    <property type="evidence" value="ECO:0007669"/>
    <property type="project" value="UniProtKB-KW"/>
</dbReference>
<dbReference type="InterPro" id="IPR051600">
    <property type="entry name" value="Beta-PGM-like"/>
</dbReference>
<evidence type="ECO:0000256" key="4">
    <source>
        <dbReference type="ARBA" id="ARBA00022842"/>
    </source>
</evidence>
<comment type="similarity">
    <text evidence="2">Belongs to the HAD-like hydrolase superfamily. CbbY/CbbZ/Gph/YieH family.</text>
</comment>
<sequence>MTIKLIIFDFDGVLVDSEYIAGQVTTQELHLHGVQTDLDTTLRRFVGMHDTVMRAHLAEDVGEAHVDEFLKVIKEKSRLAYYDRLTPLPGAVDMLASLELPLCIGSNSRFSSLKDKLEITKLNRFFSEDRLYVGSMVPKPKPAPDLYLHAAQQHDVSPAECLVIEDSAHGIKAAVDAKMSVIGFYGASHCYDGYEQKLKQAGADILFDQLSEIPGIIKQIT</sequence>
<dbReference type="EMBL" id="NVUS01000012">
    <property type="protein sequence ID" value="PCJ00403.1"/>
    <property type="molecule type" value="Genomic_DNA"/>
</dbReference>
<dbReference type="PANTHER" id="PTHR46193">
    <property type="entry name" value="6-PHOSPHOGLUCONATE PHOSPHATASE"/>
    <property type="match status" value="1"/>
</dbReference>
<evidence type="ECO:0000313" key="5">
    <source>
        <dbReference type="EMBL" id="PCJ00403.1"/>
    </source>
</evidence>
<dbReference type="Pfam" id="PF13419">
    <property type="entry name" value="HAD_2"/>
    <property type="match status" value="1"/>
</dbReference>
<reference evidence="5" key="2">
    <citation type="journal article" date="2018" name="ISME J.">
        <title>A dynamic microbial community with high functional redundancy inhabits the cold, oxic subseafloor aquifer.</title>
        <authorList>
            <person name="Tully B.J."/>
            <person name="Wheat C.G."/>
            <person name="Glazer B.T."/>
            <person name="Huber J.A."/>
        </authorList>
    </citation>
    <scope>NUCLEOTIDE SEQUENCE</scope>
    <source>
        <strain evidence="5">NORP83</strain>
    </source>
</reference>
<dbReference type="SUPFAM" id="SSF56784">
    <property type="entry name" value="HAD-like"/>
    <property type="match status" value="1"/>
</dbReference>
<comment type="cofactor">
    <cofactor evidence="1">
        <name>Mg(2+)</name>
        <dbReference type="ChEBI" id="CHEBI:18420"/>
    </cofactor>
</comment>
<dbReference type="GO" id="GO:0016787">
    <property type="term" value="F:hydrolase activity"/>
    <property type="evidence" value="ECO:0007669"/>
    <property type="project" value="UniProtKB-KW"/>
</dbReference>
<dbReference type="InterPro" id="IPR023214">
    <property type="entry name" value="HAD_sf"/>
</dbReference>
<accession>A0A2A4Z017</accession>
<proteinExistence type="inferred from homology"/>
<dbReference type="Gene3D" id="1.10.150.240">
    <property type="entry name" value="Putative phosphatase, domain 2"/>
    <property type="match status" value="1"/>
</dbReference>
<dbReference type="InterPro" id="IPR006439">
    <property type="entry name" value="HAD-SF_hydro_IA"/>
</dbReference>
<gene>
    <name evidence="5" type="ORF">COB13_10320</name>
</gene>